<organism evidence="1 2">
    <name type="scientific">Pseudomarimonas arenosa</name>
    <dbReference type="NCBI Taxonomy" id="2774145"/>
    <lineage>
        <taxon>Bacteria</taxon>
        <taxon>Pseudomonadati</taxon>
        <taxon>Pseudomonadota</taxon>
        <taxon>Gammaproteobacteria</taxon>
        <taxon>Lysobacterales</taxon>
        <taxon>Lysobacteraceae</taxon>
        <taxon>Pseudomarimonas</taxon>
    </lineage>
</organism>
<proteinExistence type="predicted"/>
<dbReference type="AlphaFoldDB" id="A0AAW3ZFQ1"/>
<name>A0AAW3ZFQ1_9GAMM</name>
<dbReference type="RefSeq" id="WP_192027777.1">
    <property type="nucleotide sequence ID" value="NZ_JACYTR010000002.1"/>
</dbReference>
<gene>
    <name evidence="1" type="ORF">IFO71_01650</name>
</gene>
<evidence type="ECO:0000313" key="2">
    <source>
        <dbReference type="Proteomes" id="UP000613768"/>
    </source>
</evidence>
<dbReference type="Proteomes" id="UP000613768">
    <property type="component" value="Unassembled WGS sequence"/>
</dbReference>
<accession>A0AAW3ZFQ1</accession>
<keyword evidence="2" id="KW-1185">Reference proteome</keyword>
<comment type="caution">
    <text evidence="1">The sequence shown here is derived from an EMBL/GenBank/DDBJ whole genome shotgun (WGS) entry which is preliminary data.</text>
</comment>
<reference evidence="1 2" key="1">
    <citation type="submission" date="2020-09" db="EMBL/GenBank/DDBJ databases">
        <title>Pseudoxanthomonas sp. CAU 1598 isolated from sand of Yaerae Beach.</title>
        <authorList>
            <person name="Kim W."/>
        </authorList>
    </citation>
    <scope>NUCLEOTIDE SEQUENCE [LARGE SCALE GENOMIC DNA]</scope>
    <source>
        <strain evidence="1 2">CAU 1598</strain>
    </source>
</reference>
<sequence length="208" mass="21928">MRQLVVACADIGSMKNTKSNFGWHSSAGAEGCYASELVAHLADLLAQGLPVALGFECPLFVPLRSDERALTNQRAGEEGKPWSAAAGCGAMGTGLVQVAWILRQLRDRLSGVPAFSLTWSEFQQARGGLFFWEAFVTGTGKRDGHVGDARSAVEAFQAALPTVDSANALPNDGAVLSLLGAALIRAGWTKDVSVLSQQLVVIRTSAQV</sequence>
<evidence type="ECO:0000313" key="1">
    <source>
        <dbReference type="EMBL" id="MBD8524434.1"/>
    </source>
</evidence>
<dbReference type="EMBL" id="JACYTR010000002">
    <property type="protein sequence ID" value="MBD8524434.1"/>
    <property type="molecule type" value="Genomic_DNA"/>
</dbReference>
<protein>
    <submittedName>
        <fullName evidence="1">Uncharacterized protein</fullName>
    </submittedName>
</protein>